<dbReference type="Pfam" id="PF07804">
    <property type="entry name" value="HipA_C"/>
    <property type="match status" value="1"/>
</dbReference>
<evidence type="ECO:0000259" key="5">
    <source>
        <dbReference type="Pfam" id="PF13657"/>
    </source>
</evidence>
<comment type="caution">
    <text evidence="6">The sequence shown here is derived from an EMBL/GenBank/DDBJ whole genome shotgun (WGS) entry which is preliminary data.</text>
</comment>
<dbReference type="RefSeq" id="WP_345475958.1">
    <property type="nucleotide sequence ID" value="NZ_BAABLC010000005.1"/>
</dbReference>
<dbReference type="InterPro" id="IPR012893">
    <property type="entry name" value="HipA-like_C"/>
</dbReference>
<feature type="domain" description="HipA-like C-terminal" evidence="4">
    <location>
        <begin position="148"/>
        <end position="370"/>
    </location>
</feature>
<keyword evidence="7" id="KW-1185">Reference proteome</keyword>
<accession>A0A7Y9ETE6</accession>
<evidence type="ECO:0000313" key="6">
    <source>
        <dbReference type="EMBL" id="NYD53623.1"/>
    </source>
</evidence>
<keyword evidence="2 6" id="KW-0808">Transferase</keyword>
<dbReference type="PANTHER" id="PTHR37419:SF1">
    <property type="entry name" value="SERINE_THREONINE-PROTEIN KINASE TOXIN HIPA"/>
    <property type="match status" value="1"/>
</dbReference>
<name>A0A7Y9ETE6_9MICO</name>
<evidence type="ECO:0000256" key="2">
    <source>
        <dbReference type="ARBA" id="ARBA00022679"/>
    </source>
</evidence>
<reference evidence="6 7" key="1">
    <citation type="submission" date="2020-07" db="EMBL/GenBank/DDBJ databases">
        <title>Sequencing the genomes of 1000 actinobacteria strains.</title>
        <authorList>
            <person name="Klenk H.-P."/>
        </authorList>
    </citation>
    <scope>NUCLEOTIDE SEQUENCE [LARGE SCALE GENOMIC DNA]</scope>
    <source>
        <strain evidence="6 7">DSM 22185</strain>
    </source>
</reference>
<dbReference type="NCBIfam" id="TIGR03071">
    <property type="entry name" value="couple_hipA"/>
    <property type="match status" value="1"/>
</dbReference>
<proteinExistence type="inferred from homology"/>
<dbReference type="GO" id="GO:0004674">
    <property type="term" value="F:protein serine/threonine kinase activity"/>
    <property type="evidence" value="ECO:0007669"/>
    <property type="project" value="UniProtKB-EC"/>
</dbReference>
<dbReference type="InterPro" id="IPR017508">
    <property type="entry name" value="HipA_N1"/>
</dbReference>
<evidence type="ECO:0000256" key="1">
    <source>
        <dbReference type="ARBA" id="ARBA00010164"/>
    </source>
</evidence>
<dbReference type="PANTHER" id="PTHR37419">
    <property type="entry name" value="SERINE/THREONINE-PROTEIN KINASE TOXIN HIPA"/>
    <property type="match status" value="1"/>
</dbReference>
<dbReference type="EMBL" id="JACCBH010000001">
    <property type="protein sequence ID" value="NYD53623.1"/>
    <property type="molecule type" value="Genomic_DNA"/>
</dbReference>
<keyword evidence="3 6" id="KW-0418">Kinase</keyword>
<dbReference type="EC" id="2.7.11.1" evidence="6"/>
<feature type="domain" description="HipA N-terminal subdomain 1" evidence="5">
    <location>
        <begin position="4"/>
        <end position="105"/>
    </location>
</feature>
<sequence length="401" mass="43983">MMRLAVELYGTRVGILEGDPRTYDFTPRAEAIERFGSASTVISVAIPLVSRPRRDHASRRRNWFAEILPEGDQYEYLLAQSALRRGDVPAFLGRYGRDVAGALQIWDLDDPSEPRIPSLRPVTDAEIRTLLDDPISAPLGNATDLGRTSLGGVQPKILLARTRDGWAQALGGHPTTHILKPQLDGEKATVIYDEEYGSRVAREMGLTAFSTAITRFAGRAALVIERYDRANGERIHQEDFNQALGASGNQKYQELGGVVTLRRVATVLQQHAPGADLQRLAEMVLLAAAIGNLDLHTKNLSLLHPLDGEVRLAPAYDLVPHAHHPGDGRMALAINGVYRHAELTRSDLVAEFASWGLRRAERIVTDTLDRIGLVVETETPLAGAHTALQEDIRGFVARLSA</sequence>
<evidence type="ECO:0000256" key="3">
    <source>
        <dbReference type="ARBA" id="ARBA00022777"/>
    </source>
</evidence>
<dbReference type="Proteomes" id="UP000552045">
    <property type="component" value="Unassembled WGS sequence"/>
</dbReference>
<dbReference type="GO" id="GO:0005829">
    <property type="term" value="C:cytosol"/>
    <property type="evidence" value="ECO:0007669"/>
    <property type="project" value="TreeGrafter"/>
</dbReference>
<dbReference type="InterPro" id="IPR052028">
    <property type="entry name" value="HipA_Ser/Thr_kinase"/>
</dbReference>
<dbReference type="Gene3D" id="1.10.1070.20">
    <property type="match status" value="1"/>
</dbReference>
<evidence type="ECO:0000313" key="7">
    <source>
        <dbReference type="Proteomes" id="UP000552045"/>
    </source>
</evidence>
<dbReference type="Pfam" id="PF13657">
    <property type="entry name" value="Couple_hipA"/>
    <property type="match status" value="1"/>
</dbReference>
<comment type="similarity">
    <text evidence="1">Belongs to the HipA Ser/Thr kinase family.</text>
</comment>
<evidence type="ECO:0000259" key="4">
    <source>
        <dbReference type="Pfam" id="PF07804"/>
    </source>
</evidence>
<dbReference type="AlphaFoldDB" id="A0A7Y9ETE6"/>
<organism evidence="6 7">
    <name type="scientific">Microbacterium pseudoresistens</name>
    <dbReference type="NCBI Taxonomy" id="640634"/>
    <lineage>
        <taxon>Bacteria</taxon>
        <taxon>Bacillati</taxon>
        <taxon>Actinomycetota</taxon>
        <taxon>Actinomycetes</taxon>
        <taxon>Micrococcales</taxon>
        <taxon>Microbacteriaceae</taxon>
        <taxon>Microbacterium</taxon>
    </lineage>
</organism>
<gene>
    <name evidence="6" type="ORF">BKA02_000678</name>
</gene>
<protein>
    <submittedName>
        <fullName evidence="6">Serine/threonine-protein kinase HipA</fullName>
        <ecNumber evidence="6">2.7.11.1</ecNumber>
    </submittedName>
</protein>